<dbReference type="InterPro" id="IPR003838">
    <property type="entry name" value="ABC3_permease_C"/>
</dbReference>
<feature type="transmembrane region" description="Helical" evidence="7">
    <location>
        <begin position="360"/>
        <end position="384"/>
    </location>
</feature>
<feature type="transmembrane region" description="Helical" evidence="7">
    <location>
        <begin position="325"/>
        <end position="354"/>
    </location>
</feature>
<evidence type="ECO:0000313" key="11">
    <source>
        <dbReference type="Proteomes" id="UP000034917"/>
    </source>
</evidence>
<evidence type="ECO:0000259" key="8">
    <source>
        <dbReference type="Pfam" id="PF02687"/>
    </source>
</evidence>
<keyword evidence="4 7" id="KW-1133">Transmembrane helix</keyword>
<dbReference type="InterPro" id="IPR025857">
    <property type="entry name" value="MacB_PCD"/>
</dbReference>
<dbReference type="InterPro" id="IPR050250">
    <property type="entry name" value="Macrolide_Exporter_MacB"/>
</dbReference>
<dbReference type="Pfam" id="PF02687">
    <property type="entry name" value="FtsX"/>
    <property type="match status" value="1"/>
</dbReference>
<dbReference type="PANTHER" id="PTHR30572:SF4">
    <property type="entry name" value="ABC TRANSPORTER PERMEASE YTRF"/>
    <property type="match status" value="1"/>
</dbReference>
<keyword evidence="5 7" id="KW-0472">Membrane</keyword>
<dbReference type="GO" id="GO:0022857">
    <property type="term" value="F:transmembrane transporter activity"/>
    <property type="evidence" value="ECO:0007669"/>
    <property type="project" value="TreeGrafter"/>
</dbReference>
<comment type="subcellular location">
    <subcellularLocation>
        <location evidence="1">Cell membrane</location>
        <topology evidence="1">Multi-pass membrane protein</topology>
    </subcellularLocation>
</comment>
<comment type="caution">
    <text evidence="10">The sequence shown here is derived from an EMBL/GenBank/DDBJ whole genome shotgun (WGS) entry which is preliminary data.</text>
</comment>
<accession>A0A0G0GID8</accession>
<feature type="domain" description="ABC3 transporter permease C-terminal" evidence="8">
    <location>
        <begin position="283"/>
        <end position="394"/>
    </location>
</feature>
<evidence type="ECO:0000256" key="4">
    <source>
        <dbReference type="ARBA" id="ARBA00022989"/>
    </source>
</evidence>
<dbReference type="PANTHER" id="PTHR30572">
    <property type="entry name" value="MEMBRANE COMPONENT OF TRANSPORTER-RELATED"/>
    <property type="match status" value="1"/>
</dbReference>
<keyword evidence="3 7" id="KW-0812">Transmembrane</keyword>
<dbReference type="EMBL" id="LBSV01000005">
    <property type="protein sequence ID" value="KKQ25880.1"/>
    <property type="molecule type" value="Genomic_DNA"/>
</dbReference>
<reference evidence="10 11" key="1">
    <citation type="journal article" date="2015" name="Nature">
        <title>rRNA introns, odd ribosomes, and small enigmatic genomes across a large radiation of phyla.</title>
        <authorList>
            <person name="Brown C.T."/>
            <person name="Hug L.A."/>
            <person name="Thomas B.C."/>
            <person name="Sharon I."/>
            <person name="Castelle C.J."/>
            <person name="Singh A."/>
            <person name="Wilkins M.J."/>
            <person name="Williams K.H."/>
            <person name="Banfield J.F."/>
        </authorList>
    </citation>
    <scope>NUCLEOTIDE SEQUENCE [LARGE SCALE GENOMIC DNA]</scope>
</reference>
<proteinExistence type="inferred from homology"/>
<evidence type="ECO:0000256" key="7">
    <source>
        <dbReference type="SAM" id="Phobius"/>
    </source>
</evidence>
<evidence type="ECO:0000313" key="10">
    <source>
        <dbReference type="EMBL" id="KKQ25880.1"/>
    </source>
</evidence>
<feature type="domain" description="MacB-like periplasmic core" evidence="9">
    <location>
        <begin position="22"/>
        <end position="247"/>
    </location>
</feature>
<dbReference type="GO" id="GO:0005886">
    <property type="term" value="C:plasma membrane"/>
    <property type="evidence" value="ECO:0007669"/>
    <property type="project" value="UniProtKB-SubCell"/>
</dbReference>
<sequence>MKNIIFIFKSAIDDFSRNKLRTFLTSLGILIGVFAVVVLIALGLGLKKYISDQFEAMGKNTIFLVPGRILSGGGFSGSASSFTGSFDNRDIEILKRIDNVVSVGPLTLKSIKVNGLIKEDFADIMFSSEVLPDIMGFEIETGRFFDKTDVTKRAKVVFIGNKIATDYYGSAENAIGQKVTVNNVKFMIIGVTKSKGGGGMGGPDYDSYLYGPYTTGYIFNPDKKFFRLMVKTTNENYVAQVKEDIKKEFLKRYEEEEFSVVEPTELLSAITSIFSVLNLILVAIAAISLLVGGIGIMNIMYVTVSDRIKEIGIRRAIGARKSDILSQFLAEAVLLSSIGGILGIALAYFGVFFAQKFFPAYIDLLTVAIALGVSSAIGITFGVFPARKAANLEPVEAIRYE</sequence>
<dbReference type="Pfam" id="PF12704">
    <property type="entry name" value="MacB_PCD"/>
    <property type="match status" value="1"/>
</dbReference>
<gene>
    <name evidence="10" type="ORF">US40_C0005G0050</name>
</gene>
<evidence type="ECO:0000256" key="1">
    <source>
        <dbReference type="ARBA" id="ARBA00004651"/>
    </source>
</evidence>
<feature type="transmembrane region" description="Helical" evidence="7">
    <location>
        <begin position="20"/>
        <end position="46"/>
    </location>
</feature>
<evidence type="ECO:0000256" key="2">
    <source>
        <dbReference type="ARBA" id="ARBA00022475"/>
    </source>
</evidence>
<evidence type="ECO:0000256" key="3">
    <source>
        <dbReference type="ARBA" id="ARBA00022692"/>
    </source>
</evidence>
<evidence type="ECO:0000256" key="6">
    <source>
        <dbReference type="ARBA" id="ARBA00038076"/>
    </source>
</evidence>
<name>A0A0G0GID8_9BACT</name>
<dbReference type="Proteomes" id="UP000034917">
    <property type="component" value="Unassembled WGS sequence"/>
</dbReference>
<evidence type="ECO:0000259" key="9">
    <source>
        <dbReference type="Pfam" id="PF12704"/>
    </source>
</evidence>
<keyword evidence="2" id="KW-1003">Cell membrane</keyword>
<evidence type="ECO:0000256" key="5">
    <source>
        <dbReference type="ARBA" id="ARBA00023136"/>
    </source>
</evidence>
<comment type="similarity">
    <text evidence="6">Belongs to the ABC-4 integral membrane protein family.</text>
</comment>
<dbReference type="AlphaFoldDB" id="A0A0G0GID8"/>
<feature type="transmembrane region" description="Helical" evidence="7">
    <location>
        <begin position="276"/>
        <end position="304"/>
    </location>
</feature>
<protein>
    <submittedName>
        <fullName evidence="10">ABC transporter, permease protein</fullName>
    </submittedName>
</protein>
<organism evidence="10 11">
    <name type="scientific">Candidatus Roizmanbacteria bacterium GW2011_GWC2_37_13</name>
    <dbReference type="NCBI Taxonomy" id="1618486"/>
    <lineage>
        <taxon>Bacteria</taxon>
        <taxon>Candidatus Roizmaniibacteriota</taxon>
    </lineage>
</organism>